<protein>
    <submittedName>
        <fullName evidence="1">Uncharacterized protein</fullName>
    </submittedName>
</protein>
<dbReference type="AlphaFoldDB" id="A0A0A9A9C7"/>
<reference evidence="1" key="1">
    <citation type="submission" date="2014-09" db="EMBL/GenBank/DDBJ databases">
        <authorList>
            <person name="Magalhaes I.L.F."/>
            <person name="Oliveira U."/>
            <person name="Santos F.R."/>
            <person name="Vidigal T.H.D.A."/>
            <person name="Brescovit A.D."/>
            <person name="Santos A.J."/>
        </authorList>
    </citation>
    <scope>NUCLEOTIDE SEQUENCE</scope>
    <source>
        <tissue evidence="1">Shoot tissue taken approximately 20 cm above the soil surface</tissue>
    </source>
</reference>
<name>A0A0A9A9C7_ARUDO</name>
<proteinExistence type="predicted"/>
<reference evidence="1" key="2">
    <citation type="journal article" date="2015" name="Data Brief">
        <title>Shoot transcriptome of the giant reed, Arundo donax.</title>
        <authorList>
            <person name="Barrero R.A."/>
            <person name="Guerrero F.D."/>
            <person name="Moolhuijzen P."/>
            <person name="Goolsby J.A."/>
            <person name="Tidwell J."/>
            <person name="Bellgard S.E."/>
            <person name="Bellgard M.I."/>
        </authorList>
    </citation>
    <scope>NUCLEOTIDE SEQUENCE</scope>
    <source>
        <tissue evidence="1">Shoot tissue taken approximately 20 cm above the soil surface</tissue>
    </source>
</reference>
<evidence type="ECO:0000313" key="1">
    <source>
        <dbReference type="EMBL" id="JAD43627.1"/>
    </source>
</evidence>
<organism evidence="1">
    <name type="scientific">Arundo donax</name>
    <name type="common">Giant reed</name>
    <name type="synonym">Donax arundinaceus</name>
    <dbReference type="NCBI Taxonomy" id="35708"/>
    <lineage>
        <taxon>Eukaryota</taxon>
        <taxon>Viridiplantae</taxon>
        <taxon>Streptophyta</taxon>
        <taxon>Embryophyta</taxon>
        <taxon>Tracheophyta</taxon>
        <taxon>Spermatophyta</taxon>
        <taxon>Magnoliopsida</taxon>
        <taxon>Liliopsida</taxon>
        <taxon>Poales</taxon>
        <taxon>Poaceae</taxon>
        <taxon>PACMAD clade</taxon>
        <taxon>Arundinoideae</taxon>
        <taxon>Arundineae</taxon>
        <taxon>Arundo</taxon>
    </lineage>
</organism>
<dbReference type="EMBL" id="GBRH01254268">
    <property type="protein sequence ID" value="JAD43627.1"/>
    <property type="molecule type" value="Transcribed_RNA"/>
</dbReference>
<sequence>MILILPPLHLPGAHSLPLVLLRRGQGDYPQVPPRTPRPGPLRRERARPRPAWVLGFG</sequence>
<accession>A0A0A9A9C7</accession>